<dbReference type="EMBL" id="CP000510">
    <property type="protein sequence ID" value="ABM04839.1"/>
    <property type="molecule type" value="Genomic_DNA"/>
</dbReference>
<keyword evidence="7 8" id="KW-0472">Membrane</keyword>
<comment type="subcellular location">
    <subcellularLocation>
        <location evidence="1">Cell membrane</location>
        <topology evidence="1">Multi-pass membrane protein</topology>
    </subcellularLocation>
</comment>
<keyword evidence="3" id="KW-0813">Transport</keyword>
<dbReference type="OrthoDB" id="9810457at2"/>
<dbReference type="STRING" id="357804.Ping_3151"/>
<organism evidence="9 10">
    <name type="scientific">Psychromonas ingrahamii (strain DSM 17664 / CCUG 51855 / 37)</name>
    <dbReference type="NCBI Taxonomy" id="357804"/>
    <lineage>
        <taxon>Bacteria</taxon>
        <taxon>Pseudomonadati</taxon>
        <taxon>Pseudomonadota</taxon>
        <taxon>Gammaproteobacteria</taxon>
        <taxon>Alteromonadales</taxon>
        <taxon>Psychromonadaceae</taxon>
        <taxon>Psychromonas</taxon>
    </lineage>
</organism>
<comment type="similarity">
    <text evidence="2">Belongs to the auxin efflux carrier (TC 2.A.69) family.</text>
</comment>
<dbReference type="GO" id="GO:0055085">
    <property type="term" value="P:transmembrane transport"/>
    <property type="evidence" value="ECO:0007669"/>
    <property type="project" value="InterPro"/>
</dbReference>
<dbReference type="RefSeq" id="WP_011771393.1">
    <property type="nucleotide sequence ID" value="NC_008709.1"/>
</dbReference>
<feature type="transmembrane region" description="Helical" evidence="8">
    <location>
        <begin position="253"/>
        <end position="276"/>
    </location>
</feature>
<dbReference type="HOGENOM" id="CLU_056175_4_2_6"/>
<evidence type="ECO:0000256" key="8">
    <source>
        <dbReference type="SAM" id="Phobius"/>
    </source>
</evidence>
<proteinExistence type="inferred from homology"/>
<protein>
    <submittedName>
        <fullName evidence="9">Auxin Efflux Carrier</fullName>
    </submittedName>
</protein>
<gene>
    <name evidence="9" type="ordered locus">Ping_3151</name>
</gene>
<dbReference type="KEGG" id="pin:Ping_3151"/>
<dbReference type="PANTHER" id="PTHR36838:SF1">
    <property type="entry name" value="SLR1864 PROTEIN"/>
    <property type="match status" value="1"/>
</dbReference>
<feature type="transmembrane region" description="Helical" evidence="8">
    <location>
        <begin position="124"/>
        <end position="145"/>
    </location>
</feature>
<feature type="transmembrane region" description="Helical" evidence="8">
    <location>
        <begin position="6"/>
        <end position="24"/>
    </location>
</feature>
<dbReference type="AlphaFoldDB" id="A1SZC4"/>
<feature type="transmembrane region" description="Helical" evidence="8">
    <location>
        <begin position="157"/>
        <end position="178"/>
    </location>
</feature>
<dbReference type="Proteomes" id="UP000000639">
    <property type="component" value="Chromosome"/>
</dbReference>
<dbReference type="GO" id="GO:0005886">
    <property type="term" value="C:plasma membrane"/>
    <property type="evidence" value="ECO:0007669"/>
    <property type="project" value="UniProtKB-SubCell"/>
</dbReference>
<feature type="transmembrane region" description="Helical" evidence="8">
    <location>
        <begin position="219"/>
        <end position="241"/>
    </location>
</feature>
<feature type="transmembrane region" description="Helical" evidence="8">
    <location>
        <begin position="190"/>
        <end position="207"/>
    </location>
</feature>
<accession>A1SZC4</accession>
<feature type="transmembrane region" description="Helical" evidence="8">
    <location>
        <begin position="95"/>
        <end position="118"/>
    </location>
</feature>
<dbReference type="InterPro" id="IPR038770">
    <property type="entry name" value="Na+/solute_symporter_sf"/>
</dbReference>
<name>A1SZC4_PSYIN</name>
<dbReference type="InterPro" id="IPR004776">
    <property type="entry name" value="Mem_transp_PIN-like"/>
</dbReference>
<evidence type="ECO:0000256" key="2">
    <source>
        <dbReference type="ARBA" id="ARBA00010145"/>
    </source>
</evidence>
<evidence type="ECO:0000256" key="1">
    <source>
        <dbReference type="ARBA" id="ARBA00004651"/>
    </source>
</evidence>
<keyword evidence="6 8" id="KW-1133">Transmembrane helix</keyword>
<evidence type="ECO:0000256" key="5">
    <source>
        <dbReference type="ARBA" id="ARBA00022692"/>
    </source>
</evidence>
<feature type="transmembrane region" description="Helical" evidence="8">
    <location>
        <begin position="60"/>
        <end position="83"/>
    </location>
</feature>
<dbReference type="Pfam" id="PF03547">
    <property type="entry name" value="Mem_trans"/>
    <property type="match status" value="1"/>
</dbReference>
<keyword evidence="5 8" id="KW-0812">Transmembrane</keyword>
<keyword evidence="4" id="KW-1003">Cell membrane</keyword>
<evidence type="ECO:0000313" key="10">
    <source>
        <dbReference type="Proteomes" id="UP000000639"/>
    </source>
</evidence>
<dbReference type="PANTHER" id="PTHR36838">
    <property type="entry name" value="AUXIN EFFLUX CARRIER FAMILY PROTEIN"/>
    <property type="match status" value="1"/>
</dbReference>
<evidence type="ECO:0000313" key="9">
    <source>
        <dbReference type="EMBL" id="ABM04839.1"/>
    </source>
</evidence>
<evidence type="ECO:0000256" key="4">
    <source>
        <dbReference type="ARBA" id="ARBA00022475"/>
    </source>
</evidence>
<dbReference type="Gene3D" id="1.20.1530.20">
    <property type="match status" value="1"/>
</dbReference>
<sequence>MFELATALGLKILPLYITIALGYLFSRYLRGERDGIASLLIYLIGPVVIFMASYKVQLNLAVIMLPILLFILNSFLALGTLRISKNFFSDNTKNILAFSAGTGNTGYFGIPLAIMILSEELANIYIFTVLASLLYESTVGFFVVAKGHYTINQSLVKVAKLPSIYALVLGLIFNVSNIELNTNLLDYLDYFKGAYAILGMMMIGMGLKGLGNVGIDKMFMTFAFTIKFLIYPLCVLIIIWIDAYYFNFFNSDLYKVMFLFAIPPMAGNTVAVASLLNVHPEKAALAVVISTAISIVTIPVMIALFLGTF</sequence>
<feature type="transmembrane region" description="Helical" evidence="8">
    <location>
        <begin position="283"/>
        <end position="306"/>
    </location>
</feature>
<evidence type="ECO:0000256" key="7">
    <source>
        <dbReference type="ARBA" id="ARBA00023136"/>
    </source>
</evidence>
<evidence type="ECO:0000256" key="6">
    <source>
        <dbReference type="ARBA" id="ARBA00022989"/>
    </source>
</evidence>
<dbReference type="eggNOG" id="COG0679">
    <property type="taxonomic scope" value="Bacteria"/>
</dbReference>
<keyword evidence="10" id="KW-1185">Reference proteome</keyword>
<feature type="transmembrane region" description="Helical" evidence="8">
    <location>
        <begin position="36"/>
        <end position="54"/>
    </location>
</feature>
<reference evidence="9 10" key="1">
    <citation type="submission" date="2007-01" db="EMBL/GenBank/DDBJ databases">
        <title>Complete sequence of Psychromonas ingrahamii 37.</title>
        <authorList>
            <consortium name="US DOE Joint Genome Institute"/>
            <person name="Copeland A."/>
            <person name="Lucas S."/>
            <person name="Lapidus A."/>
            <person name="Barry K."/>
            <person name="Detter J.C."/>
            <person name="Glavina del Rio T."/>
            <person name="Hammon N."/>
            <person name="Israni S."/>
            <person name="Dalin E."/>
            <person name="Tice H."/>
            <person name="Pitluck S."/>
            <person name="Thompson L.S."/>
            <person name="Brettin T."/>
            <person name="Bruce D."/>
            <person name="Han C."/>
            <person name="Tapia R."/>
            <person name="Schmutz J."/>
            <person name="Larimer F."/>
            <person name="Land M."/>
            <person name="Hauser L."/>
            <person name="Kyrpides N."/>
            <person name="Ivanova N."/>
            <person name="Staley J."/>
            <person name="Richardson P."/>
        </authorList>
    </citation>
    <scope>NUCLEOTIDE SEQUENCE [LARGE SCALE GENOMIC DNA]</scope>
    <source>
        <strain evidence="9 10">37</strain>
    </source>
</reference>
<evidence type="ECO:0000256" key="3">
    <source>
        <dbReference type="ARBA" id="ARBA00022448"/>
    </source>
</evidence>